<dbReference type="CDD" id="cd03809">
    <property type="entry name" value="GT4_MtfB-like"/>
    <property type="match status" value="1"/>
</dbReference>
<name>A0A4Y6U8U2_9PROT</name>
<evidence type="ECO:0000256" key="1">
    <source>
        <dbReference type="ARBA" id="ARBA00022679"/>
    </source>
</evidence>
<dbReference type="Proteomes" id="UP000318709">
    <property type="component" value="Chromosome"/>
</dbReference>
<dbReference type="Gene3D" id="3.40.50.2000">
    <property type="entry name" value="Glycogen Phosphorylase B"/>
    <property type="match status" value="1"/>
</dbReference>
<evidence type="ECO:0000313" key="3">
    <source>
        <dbReference type="EMBL" id="QDH13420.1"/>
    </source>
</evidence>
<dbReference type="PANTHER" id="PTHR46401">
    <property type="entry name" value="GLYCOSYLTRANSFERASE WBBK-RELATED"/>
    <property type="match status" value="1"/>
</dbReference>
<protein>
    <submittedName>
        <fullName evidence="3">Glycosyltransferase family 4 protein</fullName>
    </submittedName>
</protein>
<dbReference type="OrthoDB" id="9801609at2"/>
<dbReference type="SUPFAM" id="SSF53756">
    <property type="entry name" value="UDP-Glycosyltransferase/glycogen phosphorylase"/>
    <property type="match status" value="1"/>
</dbReference>
<dbReference type="EMBL" id="CP038231">
    <property type="protein sequence ID" value="QDH13420.1"/>
    <property type="molecule type" value="Genomic_DNA"/>
</dbReference>
<reference evidence="3 4" key="1">
    <citation type="submission" date="2019-03" db="EMBL/GenBank/DDBJ databases">
        <title>The complete genome sequence of Swingsia_sp. F3b2 LMG30590(T).</title>
        <authorList>
            <person name="Chua K.-O."/>
            <person name="Chan K.-G."/>
            <person name="See-Too W.-S."/>
        </authorList>
    </citation>
    <scope>NUCLEOTIDE SEQUENCE [LARGE SCALE GENOMIC DNA]</scope>
    <source>
        <strain evidence="3 4">F3b2</strain>
    </source>
</reference>
<evidence type="ECO:0000259" key="2">
    <source>
        <dbReference type="Pfam" id="PF00534"/>
    </source>
</evidence>
<dbReference type="GO" id="GO:0016757">
    <property type="term" value="F:glycosyltransferase activity"/>
    <property type="evidence" value="ECO:0007669"/>
    <property type="project" value="InterPro"/>
</dbReference>
<dbReference type="GO" id="GO:0009103">
    <property type="term" value="P:lipopolysaccharide biosynthetic process"/>
    <property type="evidence" value="ECO:0007669"/>
    <property type="project" value="TreeGrafter"/>
</dbReference>
<organism evidence="3 4">
    <name type="scientific">Formicincola oecophyllae</name>
    <dbReference type="NCBI Taxonomy" id="2558361"/>
    <lineage>
        <taxon>Bacteria</taxon>
        <taxon>Pseudomonadati</taxon>
        <taxon>Pseudomonadota</taxon>
        <taxon>Alphaproteobacteria</taxon>
        <taxon>Acetobacterales</taxon>
        <taxon>Acetobacteraceae</taxon>
        <taxon>Formicincola</taxon>
    </lineage>
</organism>
<dbReference type="KEGG" id="swf:E3E12_03485"/>
<keyword evidence="4" id="KW-1185">Reference proteome</keyword>
<dbReference type="Pfam" id="PF00534">
    <property type="entry name" value="Glycos_transf_1"/>
    <property type="match status" value="1"/>
</dbReference>
<evidence type="ECO:0000313" key="4">
    <source>
        <dbReference type="Proteomes" id="UP000318709"/>
    </source>
</evidence>
<accession>A0A4Y6U8U2</accession>
<dbReference type="AlphaFoldDB" id="A0A4Y6U8U2"/>
<feature type="domain" description="Glycosyl transferase family 1" evidence="2">
    <location>
        <begin position="220"/>
        <end position="373"/>
    </location>
</feature>
<proteinExistence type="predicted"/>
<dbReference type="PANTHER" id="PTHR46401:SF2">
    <property type="entry name" value="GLYCOSYLTRANSFERASE WBBK-RELATED"/>
    <property type="match status" value="1"/>
</dbReference>
<keyword evidence="1 3" id="KW-0808">Transferase</keyword>
<dbReference type="InterPro" id="IPR001296">
    <property type="entry name" value="Glyco_trans_1"/>
</dbReference>
<sequence length="401" mass="44312">MTSAPHSTKPLPMQWRVGMDCRNHHPLVQKDGTGIATYTRLLAADNERLGLGTCWLAERPPLSWGMNWTQHCKASLTAKALMDGQGCVPHRFYSHAIRQFRRTGRLTEVSSGQANPFDFMHWTCPVPVFWAGGPNIMTVHDLIPLLQPELVGHKPNELQRILEAHLKAGTCFVTVSEAVKKDMLAAFPSLQEGDLKVWQPPFPLSAADEEARKKAPSPFPGGGFVFCGSMTPRKNLSRLIEAHGRSGTERILHLVGPDGWKAAEALKAWANHPHPERVKRHSWLSRGQLLRAVEEACALVFPSLAEGYGYPIVEAMALGTPVVTSSHHACSETAGDGALLVRAHSVPDLTQALVALEAQPLLRAELTERGRRRALKLQDVSRWQEKAYLEWLHGLRASHAS</sequence>
<gene>
    <name evidence="3" type="ORF">E3E12_03485</name>
</gene>